<evidence type="ECO:0000313" key="4">
    <source>
        <dbReference type="EMBL" id="GER28408.1"/>
    </source>
</evidence>
<dbReference type="GO" id="GO:0006412">
    <property type="term" value="P:translation"/>
    <property type="evidence" value="ECO:0007669"/>
    <property type="project" value="InterPro"/>
</dbReference>
<evidence type="ECO:0000256" key="2">
    <source>
        <dbReference type="ARBA" id="ARBA00022980"/>
    </source>
</evidence>
<dbReference type="EMBL" id="BKCP01002558">
    <property type="protein sequence ID" value="GER28408.1"/>
    <property type="molecule type" value="Genomic_DNA"/>
</dbReference>
<dbReference type="Proteomes" id="UP000325081">
    <property type="component" value="Unassembled WGS sequence"/>
</dbReference>
<dbReference type="OrthoDB" id="2043at2759"/>
<dbReference type="Pfam" id="PF00203">
    <property type="entry name" value="Ribosomal_S19"/>
    <property type="match status" value="1"/>
</dbReference>
<dbReference type="GO" id="GO:1990904">
    <property type="term" value="C:ribonucleoprotein complex"/>
    <property type="evidence" value="ECO:0007669"/>
    <property type="project" value="UniProtKB-KW"/>
</dbReference>
<dbReference type="GO" id="GO:0005840">
    <property type="term" value="C:ribosome"/>
    <property type="evidence" value="ECO:0007669"/>
    <property type="project" value="UniProtKB-KW"/>
</dbReference>
<accession>A0A5A7P7E0</accession>
<dbReference type="AlphaFoldDB" id="A0A5A7P7E0"/>
<protein>
    <submittedName>
        <fullName evidence="4">30S ribosomal protein S19</fullName>
    </submittedName>
</protein>
<keyword evidence="3" id="KW-0687">Ribonucleoprotein</keyword>
<dbReference type="Gene3D" id="3.30.860.10">
    <property type="entry name" value="30s Ribosomal Protein S19, Chain A"/>
    <property type="match status" value="1"/>
</dbReference>
<comment type="caution">
    <text evidence="4">The sequence shown here is derived from an EMBL/GenBank/DDBJ whole genome shotgun (WGS) entry which is preliminary data.</text>
</comment>
<dbReference type="InterPro" id="IPR023575">
    <property type="entry name" value="Ribosomal_uS19_SF"/>
</dbReference>
<keyword evidence="5" id="KW-1185">Reference proteome</keyword>
<keyword evidence="2 4" id="KW-0689">Ribosomal protein</keyword>
<dbReference type="SUPFAM" id="SSF54570">
    <property type="entry name" value="Ribosomal protein S19"/>
    <property type="match status" value="1"/>
</dbReference>
<evidence type="ECO:0000313" key="5">
    <source>
        <dbReference type="Proteomes" id="UP000325081"/>
    </source>
</evidence>
<name>A0A5A7P7E0_STRAF</name>
<proteinExistence type="inferred from homology"/>
<evidence type="ECO:0000256" key="3">
    <source>
        <dbReference type="ARBA" id="ARBA00023274"/>
    </source>
</evidence>
<evidence type="ECO:0000256" key="1">
    <source>
        <dbReference type="ARBA" id="ARBA00007345"/>
    </source>
</evidence>
<sequence length="348" mass="38310">MATSTSGRTLKAEVESSKGPRTPFALIIGRRVCQNKISCEFRAVVEESVNQIKKELDIGLHLPLRAKKGEAMNSRLSNQEPDGKAIQRSVCCNGEFDLLELEPPKSRAKALAIYFAAYSNVHEINHALYLSEGMGNYSSTSLKRKSKRGRDIVSGQTIKASMKPYRACGSTSYDSWNSWSKKSPNERIMGDRQAHPARIKGDLYHPDEKLTPPELFHPLDCIGFACFNKETENTITTWSRASTIIPAMIGHTIAVHNGKERLIKNKTKIGVPADGKPLPSTSIKPSFRKELDARLKGSLPKAKAKSAQLYSSMEELSVVVTHSLIDTIGISVLFPTLRRASPMNSAAG</sequence>
<organism evidence="4 5">
    <name type="scientific">Striga asiatica</name>
    <name type="common">Asiatic witchweed</name>
    <name type="synonym">Buchnera asiatica</name>
    <dbReference type="NCBI Taxonomy" id="4170"/>
    <lineage>
        <taxon>Eukaryota</taxon>
        <taxon>Viridiplantae</taxon>
        <taxon>Streptophyta</taxon>
        <taxon>Embryophyta</taxon>
        <taxon>Tracheophyta</taxon>
        <taxon>Spermatophyta</taxon>
        <taxon>Magnoliopsida</taxon>
        <taxon>eudicotyledons</taxon>
        <taxon>Gunneridae</taxon>
        <taxon>Pentapetalae</taxon>
        <taxon>asterids</taxon>
        <taxon>lamiids</taxon>
        <taxon>Lamiales</taxon>
        <taxon>Orobanchaceae</taxon>
        <taxon>Buchnereae</taxon>
        <taxon>Striga</taxon>
    </lineage>
</organism>
<dbReference type="InterPro" id="IPR002222">
    <property type="entry name" value="Ribosomal_uS19"/>
</dbReference>
<comment type="similarity">
    <text evidence="1">Belongs to the universal ribosomal protein uS19 family.</text>
</comment>
<gene>
    <name evidence="4" type="ORF">STAS_04200</name>
</gene>
<reference evidence="5" key="1">
    <citation type="journal article" date="2019" name="Curr. Biol.">
        <title>Genome Sequence of Striga asiatica Provides Insight into the Evolution of Plant Parasitism.</title>
        <authorList>
            <person name="Yoshida S."/>
            <person name="Kim S."/>
            <person name="Wafula E.K."/>
            <person name="Tanskanen J."/>
            <person name="Kim Y.M."/>
            <person name="Honaas L."/>
            <person name="Yang Z."/>
            <person name="Spallek T."/>
            <person name="Conn C.E."/>
            <person name="Ichihashi Y."/>
            <person name="Cheong K."/>
            <person name="Cui S."/>
            <person name="Der J.P."/>
            <person name="Gundlach H."/>
            <person name="Jiao Y."/>
            <person name="Hori C."/>
            <person name="Ishida J.K."/>
            <person name="Kasahara H."/>
            <person name="Kiba T."/>
            <person name="Kim M.S."/>
            <person name="Koo N."/>
            <person name="Laohavisit A."/>
            <person name="Lee Y.H."/>
            <person name="Lumba S."/>
            <person name="McCourt P."/>
            <person name="Mortimer J.C."/>
            <person name="Mutuku J.M."/>
            <person name="Nomura T."/>
            <person name="Sasaki-Sekimoto Y."/>
            <person name="Seto Y."/>
            <person name="Wang Y."/>
            <person name="Wakatake T."/>
            <person name="Sakakibara H."/>
            <person name="Demura T."/>
            <person name="Yamaguchi S."/>
            <person name="Yoneyama K."/>
            <person name="Manabe R.I."/>
            <person name="Nelson D.C."/>
            <person name="Schulman A.H."/>
            <person name="Timko M.P."/>
            <person name="dePamphilis C.W."/>
            <person name="Choi D."/>
            <person name="Shirasu K."/>
        </authorList>
    </citation>
    <scope>NUCLEOTIDE SEQUENCE [LARGE SCALE GENOMIC DNA]</scope>
    <source>
        <strain evidence="5">cv. UVA1</strain>
    </source>
</reference>
<dbReference type="GO" id="GO:0003735">
    <property type="term" value="F:structural constituent of ribosome"/>
    <property type="evidence" value="ECO:0007669"/>
    <property type="project" value="InterPro"/>
</dbReference>